<gene>
    <name evidence="3" type="ORF">VCE7224_04257</name>
</gene>
<dbReference type="Pfam" id="PF15978">
    <property type="entry name" value="TnsD"/>
    <property type="match status" value="1"/>
</dbReference>
<name>A0A1C3JKK1_9VIBR</name>
<proteinExistence type="predicted"/>
<sequence length="524" mass="59797">MQLPKALADESLFSRICRYLTICECTLEQALQQLVDDGRASIHPYLTSNIHIIAQFTADSPKVLLSRQTLRPLFAYYLPQYCTVIEDVTAASNDIIRASQLSTFRDKEPLSVKHCPLCAKDEVYNFGVAYWHLTHQVPGVEACPKHGTWLVHNELSDRSHANGHLLPDTGIQPISSNELARVFSLFVFNKLKSIQREKRSDEVWSDTYLRQLHTNGGLTQSGRVKRKKIAKELFELSEELFPTYFDLSPKSSEDYRFVSSLLSAQYPQHPFKHLLFEFYLSRCQSEDESEASILNVQEVQTNKEEQCCDLLKSGLSMAAVSREIDKSRCYVKSTALKNNIPVNLKPKVITPSLKAAVVKLAKKGFHRDVLAKRHGISTGSIELIISTTAGLVEYRKKCKAESLRRRYRCQILRFIAANPNVCRQEVKRALEAAFYWLYTHERDWLESVLPAAIQTQHVDRVDWHLRDEELVEAVRDLIISSNSKLSRTELDLCLGGHGWLTSKIAKLPKTRDFLRDKGLFPSNS</sequence>
<keyword evidence="4" id="KW-1185">Reference proteome</keyword>
<dbReference type="Proteomes" id="UP000092819">
    <property type="component" value="Unassembled WGS sequence"/>
</dbReference>
<dbReference type="InterPro" id="IPR032750">
    <property type="entry name" value="TnsD_C"/>
</dbReference>
<accession>A0A1C3JKK1</accession>
<protein>
    <submittedName>
        <fullName evidence="3">Uncharacterized protein</fullName>
    </submittedName>
</protein>
<dbReference type="EMBL" id="FLQZ01000129">
    <property type="protein sequence ID" value="SBT15468.1"/>
    <property type="molecule type" value="Genomic_DNA"/>
</dbReference>
<evidence type="ECO:0000313" key="4">
    <source>
        <dbReference type="Proteomes" id="UP000092819"/>
    </source>
</evidence>
<dbReference type="AlphaFoldDB" id="A0A1C3JKK1"/>
<reference evidence="4" key="1">
    <citation type="submission" date="2016-06" db="EMBL/GenBank/DDBJ databases">
        <authorList>
            <person name="Rodrigo-Torres L."/>
            <person name="Arahal D.R."/>
        </authorList>
    </citation>
    <scope>NUCLEOTIDE SEQUENCE [LARGE SCALE GENOMIC DNA]</scope>
    <source>
        <strain evidence="4">CECT 7224</strain>
    </source>
</reference>
<evidence type="ECO:0000259" key="2">
    <source>
        <dbReference type="Pfam" id="PF15978"/>
    </source>
</evidence>
<dbReference type="InterPro" id="IPR009492">
    <property type="entry name" value="TniQ"/>
</dbReference>
<organism evidence="3 4">
    <name type="scientific">Vibrio celticus</name>
    <dbReference type="NCBI Taxonomy" id="446372"/>
    <lineage>
        <taxon>Bacteria</taxon>
        <taxon>Pseudomonadati</taxon>
        <taxon>Pseudomonadota</taxon>
        <taxon>Gammaproteobacteria</taxon>
        <taxon>Vibrionales</taxon>
        <taxon>Vibrionaceae</taxon>
        <taxon>Vibrio</taxon>
    </lineage>
</organism>
<evidence type="ECO:0000259" key="1">
    <source>
        <dbReference type="Pfam" id="PF06527"/>
    </source>
</evidence>
<feature type="domain" description="TniQ" evidence="1">
    <location>
        <begin position="4"/>
        <end position="149"/>
    </location>
</feature>
<feature type="domain" description="Transposon Tn7 transposition protein TnsD C-terminal" evidence="2">
    <location>
        <begin position="197"/>
        <end position="514"/>
    </location>
</feature>
<dbReference type="Pfam" id="PF06527">
    <property type="entry name" value="TniQ"/>
    <property type="match status" value="1"/>
</dbReference>
<dbReference type="RefSeq" id="WP_065677644.1">
    <property type="nucleotide sequence ID" value="NZ_AP025463.1"/>
</dbReference>
<evidence type="ECO:0000313" key="3">
    <source>
        <dbReference type="EMBL" id="SBT15468.1"/>
    </source>
</evidence>